<comment type="caution">
    <text evidence="4">The sequence shown here is derived from an EMBL/GenBank/DDBJ whole genome shotgun (WGS) entry which is preliminary data.</text>
</comment>
<dbReference type="InterPro" id="IPR056798">
    <property type="entry name" value="ADH_Fe_C"/>
</dbReference>
<dbReference type="InterPro" id="IPR018211">
    <property type="entry name" value="ADH_Fe_CS"/>
</dbReference>
<evidence type="ECO:0000256" key="1">
    <source>
        <dbReference type="ARBA" id="ARBA00023002"/>
    </source>
</evidence>
<keyword evidence="5" id="KW-1185">Reference proteome</keyword>
<protein>
    <submittedName>
        <fullName evidence="4">Iron-containing alcohol dehydrogenase</fullName>
        <ecNumber evidence="4">1.1.1.-</ecNumber>
    </submittedName>
</protein>
<accession>A0ABV1J8Z8</accession>
<dbReference type="GO" id="GO:0016491">
    <property type="term" value="F:oxidoreductase activity"/>
    <property type="evidence" value="ECO:0007669"/>
    <property type="project" value="UniProtKB-KW"/>
</dbReference>
<dbReference type="PANTHER" id="PTHR43633:SF1">
    <property type="entry name" value="ALCOHOL DEHYDROGENASE YQHD"/>
    <property type="match status" value="1"/>
</dbReference>
<proteinExistence type="predicted"/>
<dbReference type="EC" id="1.1.1.-" evidence="4"/>
<feature type="domain" description="Fe-containing alcohol dehydrogenase-like C-terminal" evidence="3">
    <location>
        <begin position="188"/>
        <end position="387"/>
    </location>
</feature>
<evidence type="ECO:0000259" key="3">
    <source>
        <dbReference type="Pfam" id="PF25137"/>
    </source>
</evidence>
<evidence type="ECO:0000313" key="5">
    <source>
        <dbReference type="Proteomes" id="UP001481872"/>
    </source>
</evidence>
<dbReference type="Proteomes" id="UP001481872">
    <property type="component" value="Unassembled WGS sequence"/>
</dbReference>
<dbReference type="Pfam" id="PF00465">
    <property type="entry name" value="Fe-ADH"/>
    <property type="match status" value="1"/>
</dbReference>
<dbReference type="RefSeq" id="WP_349054695.1">
    <property type="nucleotide sequence ID" value="NZ_JBBNPS010000049.1"/>
</dbReference>
<organism evidence="4 5">
    <name type="scientific">Aedoeadaptatus acetigenes</name>
    <dbReference type="NCBI Taxonomy" id="2981723"/>
    <lineage>
        <taxon>Bacteria</taxon>
        <taxon>Bacillati</taxon>
        <taxon>Bacillota</taxon>
        <taxon>Tissierellia</taxon>
        <taxon>Tissierellales</taxon>
        <taxon>Peptoniphilaceae</taxon>
        <taxon>Aedoeadaptatus</taxon>
    </lineage>
</organism>
<gene>
    <name evidence="4" type="ORF">AAA081_09020</name>
</gene>
<dbReference type="InterPro" id="IPR001670">
    <property type="entry name" value="ADH_Fe/GldA"/>
</dbReference>
<dbReference type="InterPro" id="IPR044731">
    <property type="entry name" value="BDH-like"/>
</dbReference>
<dbReference type="Gene3D" id="1.20.1090.10">
    <property type="entry name" value="Dehydroquinate synthase-like - alpha domain"/>
    <property type="match status" value="1"/>
</dbReference>
<dbReference type="CDD" id="cd08187">
    <property type="entry name" value="BDH"/>
    <property type="match status" value="1"/>
</dbReference>
<dbReference type="Pfam" id="PF25137">
    <property type="entry name" value="ADH_Fe_C"/>
    <property type="match status" value="1"/>
</dbReference>
<feature type="domain" description="Alcohol dehydrogenase iron-type/glycerol dehydrogenase GldA" evidence="2">
    <location>
        <begin position="9"/>
        <end position="177"/>
    </location>
</feature>
<dbReference type="PANTHER" id="PTHR43633">
    <property type="entry name" value="ALCOHOL DEHYDROGENASE YQHD"/>
    <property type="match status" value="1"/>
</dbReference>
<sequence length="388" mass="41270">MDKFIFSVPTTIFFGEGQARAFAEAVKSYGEKALIVFGGGSVKKNGIYDEITTALHAAGVKTVDHGGIEPNPRVESVRAGIDLVKKEGVDVIVPMGGGSTIDAAKLIAAGALTAADPWKIVIGEAKVTGALPICTVLTLAATGSEMDQGSVITNPETKEKLGWGSPKVLPKASLLNPAYTVSVNGYHTAAGTADIMSHTMENYFTVDDSAFVQDSMAEGVLRACIHAGPAALKDGGDLEARANLMWASSWAINGLLRKGKPQAWSVHPMEHELSAFYDITHGVGLAILTPRWLRHVLSAKTAPKIARFGRRVFDIKSEDDVDAANEAIEALYDFFVRMGIPMTLKEVGIGEEHLAEMAKACANHAGGVIRGFVDLHEEDILAIYKASL</sequence>
<reference evidence="4 5" key="1">
    <citation type="submission" date="2024-04" db="EMBL/GenBank/DDBJ databases">
        <title>Human intestinal bacterial collection.</title>
        <authorList>
            <person name="Pauvert C."/>
            <person name="Hitch T.C.A."/>
            <person name="Clavel T."/>
        </authorList>
    </citation>
    <scope>NUCLEOTIDE SEQUENCE [LARGE SCALE GENOMIC DNA]</scope>
    <source>
        <strain evidence="4 5">CLA-SR-H026</strain>
    </source>
</reference>
<evidence type="ECO:0000259" key="2">
    <source>
        <dbReference type="Pfam" id="PF00465"/>
    </source>
</evidence>
<dbReference type="PROSITE" id="PS00060">
    <property type="entry name" value="ADH_IRON_2"/>
    <property type="match status" value="1"/>
</dbReference>
<evidence type="ECO:0000313" key="4">
    <source>
        <dbReference type="EMBL" id="MEQ3354430.1"/>
    </source>
</evidence>
<dbReference type="EMBL" id="JBBNPS010000049">
    <property type="protein sequence ID" value="MEQ3354430.1"/>
    <property type="molecule type" value="Genomic_DNA"/>
</dbReference>
<dbReference type="Gene3D" id="3.40.50.1970">
    <property type="match status" value="1"/>
</dbReference>
<name>A0ABV1J8Z8_9FIRM</name>
<dbReference type="SUPFAM" id="SSF56796">
    <property type="entry name" value="Dehydroquinate synthase-like"/>
    <property type="match status" value="1"/>
</dbReference>
<keyword evidence="1 4" id="KW-0560">Oxidoreductase</keyword>